<feature type="compositionally biased region" description="Basic residues" evidence="1">
    <location>
        <begin position="410"/>
        <end position="420"/>
    </location>
</feature>
<feature type="region of interest" description="Disordered" evidence="1">
    <location>
        <begin position="464"/>
        <end position="521"/>
    </location>
</feature>
<feature type="compositionally biased region" description="Basic and acidic residues" evidence="1">
    <location>
        <begin position="1"/>
        <end position="18"/>
    </location>
</feature>
<evidence type="ECO:0000256" key="1">
    <source>
        <dbReference type="SAM" id="MobiDB-lite"/>
    </source>
</evidence>
<dbReference type="AlphaFoldDB" id="S3BUZ8"/>
<feature type="compositionally biased region" description="Basic residues" evidence="1">
    <location>
        <begin position="509"/>
        <end position="521"/>
    </location>
</feature>
<dbReference type="VEuPathDB" id="FungiDB:F503_01321"/>
<accession>S3BUZ8</accession>
<evidence type="ECO:0000313" key="3">
    <source>
        <dbReference type="Proteomes" id="UP000016923"/>
    </source>
</evidence>
<dbReference type="Proteomes" id="UP000016923">
    <property type="component" value="Unassembled WGS sequence"/>
</dbReference>
<sequence length="521" mass="58758">MVKAPEKVTIKKEQKSDLWKIPAFSAPQRESPHLKTHKQSISKHQKPSPGPKKPSSSHRQGPIPIPVVEPAYLTATWTALSQAPKTPATTSAMPSERHKYGRNPDLAGLPASQLYRVQSSASRIGDSYRPSTNGLLNLDSNGGYLCPTRDNAETRMHCLYPGFRRLMKGADNAQSRQNGRGARVTGNYQPQTRGVHIMRVWSIVSSVMDELRDKSYKTPTLKLDVDRDSELGRRVVYLMMMQEANHELARSVSANGGHEQGIASRDSKNRDVGFPSHEEMLAYKVLHVAFEFPRWMSNTVLGTKFEYLLYPMPPNTPSVPSSGAALEFEQNLAEIAAKKQQGDAEIKCQQDELEARKRQADADFKRQKDEFAAKKKRADDDAKREKDALAAKTEQADANLKRKKEDLAAKKKRAKVKAKQQRAEIDRHAQERLEKINARSAHVDRMLPLLNMSVEELEAMHTKRISSSQHLLRQIKKWQKEGQRMDEEDEGGEELASSTIDEEEEQRPAKKRRRSGGKSDA</sequence>
<proteinExistence type="predicted"/>
<name>S3BUZ8_OPHP1</name>
<feature type="compositionally biased region" description="Basic and acidic residues" evidence="1">
    <location>
        <begin position="421"/>
        <end position="430"/>
    </location>
</feature>
<keyword evidence="3" id="KW-1185">Reference proteome</keyword>
<feature type="region of interest" description="Disordered" evidence="1">
    <location>
        <begin position="83"/>
        <end position="107"/>
    </location>
</feature>
<organism evidence="2 3">
    <name type="scientific">Ophiostoma piceae (strain UAMH 11346)</name>
    <name type="common">Sap stain fungus</name>
    <dbReference type="NCBI Taxonomy" id="1262450"/>
    <lineage>
        <taxon>Eukaryota</taxon>
        <taxon>Fungi</taxon>
        <taxon>Dikarya</taxon>
        <taxon>Ascomycota</taxon>
        <taxon>Pezizomycotina</taxon>
        <taxon>Sordariomycetes</taxon>
        <taxon>Sordariomycetidae</taxon>
        <taxon>Ophiostomatales</taxon>
        <taxon>Ophiostomataceae</taxon>
        <taxon>Ophiostoma</taxon>
    </lineage>
</organism>
<dbReference type="HOGENOM" id="CLU_522844_0_0_1"/>
<feature type="region of interest" description="Disordered" evidence="1">
    <location>
        <begin position="1"/>
        <end position="64"/>
    </location>
</feature>
<protein>
    <submittedName>
        <fullName evidence="2">Uncharacterized protein</fullName>
    </submittedName>
</protein>
<feature type="compositionally biased region" description="Basic residues" evidence="1">
    <location>
        <begin position="34"/>
        <end position="46"/>
    </location>
</feature>
<feature type="region of interest" description="Disordered" evidence="1">
    <location>
        <begin position="409"/>
        <end position="430"/>
    </location>
</feature>
<feature type="compositionally biased region" description="Polar residues" evidence="1">
    <location>
        <begin position="83"/>
        <end position="93"/>
    </location>
</feature>
<feature type="region of interest" description="Disordered" evidence="1">
    <location>
        <begin position="358"/>
        <end position="387"/>
    </location>
</feature>
<reference evidence="2 3" key="1">
    <citation type="journal article" date="2013" name="BMC Genomics">
        <title>The genome and transcriptome of the pine saprophyte Ophiostoma piceae, and a comparison with the bark beetle-associated pine pathogen Grosmannia clavigera.</title>
        <authorList>
            <person name="Haridas S."/>
            <person name="Wang Y."/>
            <person name="Lim L."/>
            <person name="Massoumi Alamouti S."/>
            <person name="Jackman S."/>
            <person name="Docking R."/>
            <person name="Robertson G."/>
            <person name="Birol I."/>
            <person name="Bohlmann J."/>
            <person name="Breuil C."/>
        </authorList>
    </citation>
    <scope>NUCLEOTIDE SEQUENCE [LARGE SCALE GENOMIC DNA]</scope>
    <source>
        <strain evidence="2 3">UAMH 11346</strain>
    </source>
</reference>
<evidence type="ECO:0000313" key="2">
    <source>
        <dbReference type="EMBL" id="EPE04317.1"/>
    </source>
</evidence>
<dbReference type="EMBL" id="KE148161">
    <property type="protein sequence ID" value="EPE04317.1"/>
    <property type="molecule type" value="Genomic_DNA"/>
</dbReference>
<gene>
    <name evidence="2" type="ORF">F503_01321</name>
</gene>